<dbReference type="EMBL" id="UYRU01047526">
    <property type="protein sequence ID" value="VDN09660.1"/>
    <property type="molecule type" value="Genomic_DNA"/>
</dbReference>
<evidence type="ECO:0000313" key="1">
    <source>
        <dbReference type="EMBL" id="VDN09660.1"/>
    </source>
</evidence>
<proteinExistence type="predicted"/>
<gene>
    <name evidence="1" type="ORF">DILT_LOCUS5491</name>
</gene>
<accession>A0A3P7L896</accession>
<organism evidence="1 2">
    <name type="scientific">Dibothriocephalus latus</name>
    <name type="common">Fish tapeworm</name>
    <name type="synonym">Diphyllobothrium latum</name>
    <dbReference type="NCBI Taxonomy" id="60516"/>
    <lineage>
        <taxon>Eukaryota</taxon>
        <taxon>Metazoa</taxon>
        <taxon>Spiralia</taxon>
        <taxon>Lophotrochozoa</taxon>
        <taxon>Platyhelminthes</taxon>
        <taxon>Cestoda</taxon>
        <taxon>Eucestoda</taxon>
        <taxon>Diphyllobothriidea</taxon>
        <taxon>Diphyllobothriidae</taxon>
        <taxon>Dibothriocephalus</taxon>
    </lineage>
</organism>
<protein>
    <submittedName>
        <fullName evidence="1">Uncharacterized protein</fullName>
    </submittedName>
</protein>
<keyword evidence="2" id="KW-1185">Reference proteome</keyword>
<sequence length="113" mass="12928">MMPEVSRLTYPERCKALDMFTLGFRRSRGDQIMMYKMIVCNDILEVAQFFKQAGDMPTRGHCYKLVVLRTNGCPHIFGLLRSAVNAWNNPPPDVVAADTVASFKKNYDALFEF</sequence>
<evidence type="ECO:0000313" key="2">
    <source>
        <dbReference type="Proteomes" id="UP000281553"/>
    </source>
</evidence>
<dbReference type="Proteomes" id="UP000281553">
    <property type="component" value="Unassembled WGS sequence"/>
</dbReference>
<name>A0A3P7L896_DIBLA</name>
<dbReference type="AlphaFoldDB" id="A0A3P7L896"/>
<dbReference type="OrthoDB" id="6080649at2759"/>
<reference evidence="1 2" key="1">
    <citation type="submission" date="2018-11" db="EMBL/GenBank/DDBJ databases">
        <authorList>
            <consortium name="Pathogen Informatics"/>
        </authorList>
    </citation>
    <scope>NUCLEOTIDE SEQUENCE [LARGE SCALE GENOMIC DNA]</scope>
</reference>